<comment type="caution">
    <text evidence="8">The sequence shown here is derived from an EMBL/GenBank/DDBJ whole genome shotgun (WGS) entry which is preliminary data.</text>
</comment>
<reference evidence="9" key="1">
    <citation type="journal article" date="2019" name="Int. J. Syst. Evol. Microbiol.">
        <title>The Global Catalogue of Microorganisms (GCM) 10K type strain sequencing project: providing services to taxonomists for standard genome sequencing and annotation.</title>
        <authorList>
            <consortium name="The Broad Institute Genomics Platform"/>
            <consortium name="The Broad Institute Genome Sequencing Center for Infectious Disease"/>
            <person name="Wu L."/>
            <person name="Ma J."/>
        </authorList>
    </citation>
    <scope>NUCLEOTIDE SEQUENCE [LARGE SCALE GENOMIC DNA]</scope>
    <source>
        <strain evidence="9">KCTC 52141</strain>
    </source>
</reference>
<feature type="transmembrane region" description="Helical" evidence="7">
    <location>
        <begin position="300"/>
        <end position="323"/>
    </location>
</feature>
<comment type="similarity">
    <text evidence="2">Belongs to the cytochrome ubiquinol oxidase subunit 2 family.</text>
</comment>
<evidence type="ECO:0000256" key="1">
    <source>
        <dbReference type="ARBA" id="ARBA00004651"/>
    </source>
</evidence>
<keyword evidence="5 7" id="KW-1133">Transmembrane helix</keyword>
<protein>
    <submittedName>
        <fullName evidence="8">Cytochrome d ubiquinol oxidase subunit II</fullName>
    </submittedName>
</protein>
<proteinExistence type="inferred from homology"/>
<dbReference type="Proteomes" id="UP001595548">
    <property type="component" value="Unassembled WGS sequence"/>
</dbReference>
<feature type="transmembrane region" description="Helical" evidence="7">
    <location>
        <begin position="83"/>
        <end position="102"/>
    </location>
</feature>
<feature type="transmembrane region" description="Helical" evidence="7">
    <location>
        <begin position="186"/>
        <end position="203"/>
    </location>
</feature>
<feature type="transmembrane region" description="Helical" evidence="7">
    <location>
        <begin position="147"/>
        <end position="174"/>
    </location>
</feature>
<gene>
    <name evidence="8" type="ORF">ACFOEB_06145</name>
</gene>
<evidence type="ECO:0000313" key="9">
    <source>
        <dbReference type="Proteomes" id="UP001595548"/>
    </source>
</evidence>
<keyword evidence="9" id="KW-1185">Reference proteome</keyword>
<sequence length="333" mass="36638">MSGEAYWLPVIFILLMGVAILIYAVLDGFDLGVGILLPMGKPQHRNTMIASIGPFWDANETWLVLAVGLLLIAFPTAHSAILGYLYLPAFFLLLGLILRGVAFDFRAKAHAEHQNRWDRCFKAGSILASMAQGYMLGIYVTGFSGGILAIGFGLLSAVCVTAAYAFIGACWLILKSEGDLQRWAAGRAKITAILMIVGVAAVSGVNPLMSSEVFDKWFSLPQAFLLLLIPFMCAILFVTLFVYLRHFPYNNDFGSWVPFACAVGIFILCFQALAYSYFPYIVPGKLTIWEAASAPESLRFILYGAAVVLPSIMAYTVFMYRIFRGKAQALSYY</sequence>
<evidence type="ECO:0000313" key="8">
    <source>
        <dbReference type="EMBL" id="MFC3154780.1"/>
    </source>
</evidence>
<dbReference type="PANTHER" id="PTHR43141:SF2">
    <property type="entry name" value="BLR3729 PROTEIN"/>
    <property type="match status" value="1"/>
</dbReference>
<accession>A0ABV7HQF7</accession>
<evidence type="ECO:0000256" key="5">
    <source>
        <dbReference type="ARBA" id="ARBA00022989"/>
    </source>
</evidence>
<feature type="transmembrane region" description="Helical" evidence="7">
    <location>
        <begin position="256"/>
        <end position="280"/>
    </location>
</feature>
<comment type="subcellular location">
    <subcellularLocation>
        <location evidence="1">Cell membrane</location>
        <topology evidence="1">Multi-pass membrane protein</topology>
    </subcellularLocation>
</comment>
<feature type="transmembrane region" description="Helical" evidence="7">
    <location>
        <begin position="6"/>
        <end position="37"/>
    </location>
</feature>
<keyword evidence="3" id="KW-1003">Cell membrane</keyword>
<keyword evidence="6 7" id="KW-0472">Membrane</keyword>
<dbReference type="Pfam" id="PF02322">
    <property type="entry name" value="Cyt_bd_oxida_II"/>
    <property type="match status" value="1"/>
</dbReference>
<feature type="transmembrane region" description="Helical" evidence="7">
    <location>
        <begin position="223"/>
        <end position="244"/>
    </location>
</feature>
<organism evidence="8 9">
    <name type="scientific">Gilvimarinus japonicus</name>
    <dbReference type="NCBI Taxonomy" id="1796469"/>
    <lineage>
        <taxon>Bacteria</taxon>
        <taxon>Pseudomonadati</taxon>
        <taxon>Pseudomonadota</taxon>
        <taxon>Gammaproteobacteria</taxon>
        <taxon>Cellvibrionales</taxon>
        <taxon>Cellvibrionaceae</taxon>
        <taxon>Gilvimarinus</taxon>
    </lineage>
</organism>
<dbReference type="PANTHER" id="PTHR43141">
    <property type="entry name" value="CYTOCHROME BD2 SUBUNIT II"/>
    <property type="match status" value="1"/>
</dbReference>
<feature type="transmembrane region" description="Helical" evidence="7">
    <location>
        <begin position="123"/>
        <end position="141"/>
    </location>
</feature>
<dbReference type="InterPro" id="IPR003317">
    <property type="entry name" value="Cyt-d_oxidase_su2"/>
</dbReference>
<evidence type="ECO:0000256" key="7">
    <source>
        <dbReference type="SAM" id="Phobius"/>
    </source>
</evidence>
<evidence type="ECO:0000256" key="2">
    <source>
        <dbReference type="ARBA" id="ARBA00007543"/>
    </source>
</evidence>
<evidence type="ECO:0000256" key="3">
    <source>
        <dbReference type="ARBA" id="ARBA00022475"/>
    </source>
</evidence>
<dbReference type="EMBL" id="JBHRTL010000006">
    <property type="protein sequence ID" value="MFC3154780.1"/>
    <property type="molecule type" value="Genomic_DNA"/>
</dbReference>
<keyword evidence="4 7" id="KW-0812">Transmembrane</keyword>
<dbReference type="RefSeq" id="WP_382415209.1">
    <property type="nucleotide sequence ID" value="NZ_AP031500.1"/>
</dbReference>
<evidence type="ECO:0000256" key="6">
    <source>
        <dbReference type="ARBA" id="ARBA00023136"/>
    </source>
</evidence>
<name>A0ABV7HQF7_9GAMM</name>
<evidence type="ECO:0000256" key="4">
    <source>
        <dbReference type="ARBA" id="ARBA00022692"/>
    </source>
</evidence>